<evidence type="ECO:0000313" key="1">
    <source>
        <dbReference type="EMBL" id="KAI0031668.1"/>
    </source>
</evidence>
<dbReference type="Proteomes" id="UP000814128">
    <property type="component" value="Unassembled WGS sequence"/>
</dbReference>
<reference evidence="1" key="1">
    <citation type="submission" date="2021-02" db="EMBL/GenBank/DDBJ databases">
        <authorList>
            <consortium name="DOE Joint Genome Institute"/>
            <person name="Ahrendt S."/>
            <person name="Looney B.P."/>
            <person name="Miyauchi S."/>
            <person name="Morin E."/>
            <person name="Drula E."/>
            <person name="Courty P.E."/>
            <person name="Chicoki N."/>
            <person name="Fauchery L."/>
            <person name="Kohler A."/>
            <person name="Kuo A."/>
            <person name="Labutti K."/>
            <person name="Pangilinan J."/>
            <person name="Lipzen A."/>
            <person name="Riley R."/>
            <person name="Andreopoulos W."/>
            <person name="He G."/>
            <person name="Johnson J."/>
            <person name="Barry K.W."/>
            <person name="Grigoriev I.V."/>
            <person name="Nagy L."/>
            <person name="Hibbett D."/>
            <person name="Henrissat B."/>
            <person name="Matheny P.B."/>
            <person name="Labbe J."/>
            <person name="Martin F."/>
        </authorList>
    </citation>
    <scope>NUCLEOTIDE SEQUENCE</scope>
    <source>
        <strain evidence="1">EC-137</strain>
    </source>
</reference>
<keyword evidence="2" id="KW-1185">Reference proteome</keyword>
<comment type="caution">
    <text evidence="1">The sequence shown here is derived from an EMBL/GenBank/DDBJ whole genome shotgun (WGS) entry which is preliminary data.</text>
</comment>
<organism evidence="1 2">
    <name type="scientific">Vararia minispora EC-137</name>
    <dbReference type="NCBI Taxonomy" id="1314806"/>
    <lineage>
        <taxon>Eukaryota</taxon>
        <taxon>Fungi</taxon>
        <taxon>Dikarya</taxon>
        <taxon>Basidiomycota</taxon>
        <taxon>Agaricomycotina</taxon>
        <taxon>Agaricomycetes</taxon>
        <taxon>Russulales</taxon>
        <taxon>Lachnocladiaceae</taxon>
        <taxon>Vararia</taxon>
    </lineage>
</organism>
<gene>
    <name evidence="1" type="ORF">K488DRAFT_51609</name>
</gene>
<sequence length="937" mass="104996">MPVNTVTAAIHITPVVIKTFFNHYGKKSSRTVQYVTAQEVEYKEHARDELIFDEAFHIVKAFIELSTKNSIESLQAFTNTHIPSPYWVAVAPVLIPFTTCNGAADLLIDWFGPDELARVVGGERWWQVRGLDGLEGEWVTEKAFLGESAEKQKANKQDNDSLIAQMDDLEPVMLYVHGGGYFFGSINTHRYQIIRYAKKLKGRAFAVNYRKAPQYPWPCPLHDVLAAYFYLTDPPPGSPHKPVSPSKIVIAGDSAGGSLCLSALIVLRDMGVPMPAGAVLISPWVDLTHSMPSVMTNTKTDIIPLHGFVYRPSTLWPVAPLADEAHPRVRETQTNPPPQPGHADILNPDPLRLPEQQESKKTATKQGVSISEVQTHRSHAERVARQKEMQAGAHQDESARSSEPMPNRRVRDVDVNAPADGDDGADVEDLDKWEPKPPKVLMEDPGSIPLELLSQIQQYATNEQLTHPLVSPILQGTLCNLPPLYIITGNDEALRDEVIRLAYRAAYPDKYPVRGGVLKESRRQQENVEKFTTPTKVHLQVFDDMPHVPTVFTFIESAKYAYRSIAQFILHVTSHSPEYVARNPFPEPHRPEFLAHTVQKPLRNQDDAVRGEGCCGCFPSRRRRVWPADAGNQTCVDHYTENERIAAREVEEEGTESPSGMVNRAVQIQTEDIPRILMIRERVDIRGRIRPMEPPKDIAALRMKPNEVGIIKETPVRRWHAGQEAVDREFEKSAHSILKRRQKIEERVEKMLRDAREEGLILPDRRKTFRATSAESRMSARTIPSSVRIDQSRRYGPLDLAGEHPPASAIAGRRDTLEALALIKKHIYHTAPATHLTVPKIKVKRTILAAFDPWNRASTKPSQSVSERQVTPGINALHGLSIWGSLVSYFMRKTSSAAVDAVDGAVARIDDLADAVVNSRTDRGGVATRSHDQERLY</sequence>
<dbReference type="EMBL" id="MU273571">
    <property type="protein sequence ID" value="KAI0031668.1"/>
    <property type="molecule type" value="Genomic_DNA"/>
</dbReference>
<name>A0ACB8QJE3_9AGAM</name>
<protein>
    <submittedName>
        <fullName evidence="1">Uncharacterized protein</fullName>
    </submittedName>
</protein>
<evidence type="ECO:0000313" key="2">
    <source>
        <dbReference type="Proteomes" id="UP000814128"/>
    </source>
</evidence>
<proteinExistence type="predicted"/>
<reference evidence="1" key="2">
    <citation type="journal article" date="2022" name="New Phytol.">
        <title>Evolutionary transition to the ectomycorrhizal habit in the genomes of a hyperdiverse lineage of mushroom-forming fungi.</title>
        <authorList>
            <person name="Looney B."/>
            <person name="Miyauchi S."/>
            <person name="Morin E."/>
            <person name="Drula E."/>
            <person name="Courty P.E."/>
            <person name="Kohler A."/>
            <person name="Kuo A."/>
            <person name="LaButti K."/>
            <person name="Pangilinan J."/>
            <person name="Lipzen A."/>
            <person name="Riley R."/>
            <person name="Andreopoulos W."/>
            <person name="He G."/>
            <person name="Johnson J."/>
            <person name="Nolan M."/>
            <person name="Tritt A."/>
            <person name="Barry K.W."/>
            <person name="Grigoriev I.V."/>
            <person name="Nagy L.G."/>
            <person name="Hibbett D."/>
            <person name="Henrissat B."/>
            <person name="Matheny P.B."/>
            <person name="Labbe J."/>
            <person name="Martin F.M."/>
        </authorList>
    </citation>
    <scope>NUCLEOTIDE SEQUENCE</scope>
    <source>
        <strain evidence="1">EC-137</strain>
    </source>
</reference>
<accession>A0ACB8QJE3</accession>